<evidence type="ECO:0008006" key="4">
    <source>
        <dbReference type="Google" id="ProtNLM"/>
    </source>
</evidence>
<protein>
    <recommendedName>
        <fullName evidence="4">DUF1129 domain-containing protein</fullName>
    </recommendedName>
</protein>
<feature type="transmembrane region" description="Helical" evidence="1">
    <location>
        <begin position="162"/>
        <end position="182"/>
    </location>
</feature>
<comment type="caution">
    <text evidence="2">The sequence shown here is derived from an EMBL/GenBank/DDBJ whole genome shotgun (WGS) entry which is preliminary data.</text>
</comment>
<name>A0ABR7J4K1_9FLAO</name>
<feature type="transmembrane region" description="Helical" evidence="1">
    <location>
        <begin position="120"/>
        <end position="141"/>
    </location>
</feature>
<feature type="transmembrane region" description="Helical" evidence="1">
    <location>
        <begin position="188"/>
        <end position="211"/>
    </location>
</feature>
<dbReference type="RefSeq" id="WP_187009053.1">
    <property type="nucleotide sequence ID" value="NZ_JACRUI010000001.1"/>
</dbReference>
<evidence type="ECO:0000313" key="2">
    <source>
        <dbReference type="EMBL" id="MBC5840481.1"/>
    </source>
</evidence>
<reference evidence="2 3" key="1">
    <citation type="submission" date="2020-08" db="EMBL/GenBank/DDBJ databases">
        <title>Description of novel Flavobacterium F-380 isolate.</title>
        <authorList>
            <person name="Saticioglu I.B."/>
            <person name="Duman M."/>
            <person name="Altun S."/>
        </authorList>
    </citation>
    <scope>NUCLEOTIDE SEQUENCE [LARGE SCALE GENOMIC DNA]</scope>
    <source>
        <strain evidence="2 3">F-380</strain>
    </source>
</reference>
<gene>
    <name evidence="2" type="ORF">H8R23_03605</name>
</gene>
<evidence type="ECO:0000313" key="3">
    <source>
        <dbReference type="Proteomes" id="UP000629963"/>
    </source>
</evidence>
<keyword evidence="1" id="KW-0472">Membrane</keyword>
<evidence type="ECO:0000256" key="1">
    <source>
        <dbReference type="SAM" id="Phobius"/>
    </source>
</evidence>
<keyword evidence="1" id="KW-1133">Transmembrane helix</keyword>
<keyword evidence="1" id="KW-0812">Transmembrane</keyword>
<feature type="transmembrane region" description="Helical" evidence="1">
    <location>
        <begin position="92"/>
        <end position="114"/>
    </location>
</feature>
<organism evidence="2 3">
    <name type="scientific">Flavobacterium kayseriense</name>
    <dbReference type="NCBI Taxonomy" id="2764714"/>
    <lineage>
        <taxon>Bacteria</taxon>
        <taxon>Pseudomonadati</taxon>
        <taxon>Bacteroidota</taxon>
        <taxon>Flavobacteriia</taxon>
        <taxon>Flavobacteriales</taxon>
        <taxon>Flavobacteriaceae</taxon>
        <taxon>Flavobacterium</taxon>
    </lineage>
</organism>
<sequence length="225" mass="25866">MQLTTEQISAINETLVLNGLVYDDVKMELLDHIATEIEQVMDDKEIQFEEALKTAFSNWEGQLHASTSFWIRGDKSVPKIIIQKSLQMVKRIFLMAFGFGIVSAALATLLFKSYPQHEVVLILNAVLQVAGGIGILLFIYFQYRLWQSKQKSTYSFLFNRNGIIQIINLAAIATGIFEFKGYTTFTDYHFMSALLPIIFLLVPFFYLNVAFQHLRFEKKLKLSCR</sequence>
<dbReference type="Proteomes" id="UP000629963">
    <property type="component" value="Unassembled WGS sequence"/>
</dbReference>
<accession>A0ABR7J4K1</accession>
<proteinExistence type="predicted"/>
<keyword evidence="3" id="KW-1185">Reference proteome</keyword>
<dbReference type="EMBL" id="JACRUJ010000001">
    <property type="protein sequence ID" value="MBC5840481.1"/>
    <property type="molecule type" value="Genomic_DNA"/>
</dbReference>